<evidence type="ECO:0000313" key="2">
    <source>
        <dbReference type="Proteomes" id="UP000515275"/>
    </source>
</evidence>
<organism evidence="1 2">
    <name type="scientific">Corynebacterium anserum</name>
    <dbReference type="NCBI Taxonomy" id="2684406"/>
    <lineage>
        <taxon>Bacteria</taxon>
        <taxon>Bacillati</taxon>
        <taxon>Actinomycetota</taxon>
        <taxon>Actinomycetes</taxon>
        <taxon>Mycobacteriales</taxon>
        <taxon>Corynebacteriaceae</taxon>
        <taxon>Corynebacterium</taxon>
    </lineage>
</organism>
<gene>
    <name evidence="1" type="ORF">GP473_08805</name>
</gene>
<dbReference type="Proteomes" id="UP000515275">
    <property type="component" value="Chromosome"/>
</dbReference>
<sequence>MQLFAQTLPDELVNYGSGVVNGVVILGKDLRTAGVLGMSDKGVIFVDCWVKGLDLSNSVLTNTNFFGFKVPANSVQD</sequence>
<dbReference type="RefSeq" id="WP_185770493.1">
    <property type="nucleotide sequence ID" value="NZ_CP046883.1"/>
</dbReference>
<dbReference type="EMBL" id="CP046883">
    <property type="protein sequence ID" value="QNH96735.1"/>
    <property type="molecule type" value="Genomic_DNA"/>
</dbReference>
<dbReference type="AlphaFoldDB" id="A0A7G7YQG5"/>
<reference evidence="1 2" key="1">
    <citation type="submission" date="2019-12" db="EMBL/GenBank/DDBJ databases">
        <title>Corynebacterium sp. nov., isolated from feces of the Anser Albifrons in China.</title>
        <authorList>
            <person name="Liu Q."/>
        </authorList>
    </citation>
    <scope>NUCLEOTIDE SEQUENCE [LARGE SCALE GENOMIC DNA]</scope>
    <source>
        <strain evidence="1 2">23H37-10</strain>
    </source>
</reference>
<dbReference type="KEGG" id="cans:GP473_08805"/>
<proteinExistence type="predicted"/>
<dbReference type="SUPFAM" id="SSF141571">
    <property type="entry name" value="Pentapeptide repeat-like"/>
    <property type="match status" value="1"/>
</dbReference>
<evidence type="ECO:0000313" key="1">
    <source>
        <dbReference type="EMBL" id="QNH96735.1"/>
    </source>
</evidence>
<keyword evidence="2" id="KW-1185">Reference proteome</keyword>
<accession>A0A7G7YQG5</accession>
<protein>
    <submittedName>
        <fullName evidence="1">Uncharacterized protein</fullName>
    </submittedName>
</protein>
<name>A0A7G7YQG5_9CORY</name>